<dbReference type="GO" id="GO:0046856">
    <property type="term" value="P:phosphatidylinositol dephosphorylation"/>
    <property type="evidence" value="ECO:0007669"/>
    <property type="project" value="InterPro"/>
</dbReference>
<dbReference type="Gene3D" id="3.60.10.10">
    <property type="entry name" value="Endonuclease/exonuclease/phosphatase"/>
    <property type="match status" value="1"/>
</dbReference>
<dbReference type="InterPro" id="IPR036691">
    <property type="entry name" value="Endo/exonu/phosph_ase_sf"/>
</dbReference>
<comment type="caution">
    <text evidence="3">The sequence shown here is derived from an EMBL/GenBank/DDBJ whole genome shotgun (WGS) entry which is preliminary data.</text>
</comment>
<dbReference type="SUPFAM" id="SSF50978">
    <property type="entry name" value="WD40 repeat-like"/>
    <property type="match status" value="1"/>
</dbReference>
<dbReference type="PANTHER" id="PTHR11200">
    <property type="entry name" value="INOSITOL 5-PHOSPHATASE"/>
    <property type="match status" value="1"/>
</dbReference>
<reference evidence="3" key="2">
    <citation type="submission" date="2021-10" db="EMBL/GenBank/DDBJ databases">
        <title>Phylogenomics reveals ancestral predisposition of the termite-cultivated fungus Termitomyces towards a domesticated lifestyle.</title>
        <authorList>
            <person name="Auxier B."/>
            <person name="Grum-Grzhimaylo A."/>
            <person name="Cardenas M.E."/>
            <person name="Lodge J.D."/>
            <person name="Laessoe T."/>
            <person name="Pedersen O."/>
            <person name="Smith M.E."/>
            <person name="Kuyper T.W."/>
            <person name="Franco-Molano E.A."/>
            <person name="Baroni T.J."/>
            <person name="Aanen D.K."/>
        </authorList>
    </citation>
    <scope>NUCLEOTIDE SEQUENCE</scope>
    <source>
        <strain evidence="3">AP01</strain>
        <tissue evidence="3">Mycelium</tissue>
    </source>
</reference>
<dbReference type="InterPro" id="IPR000300">
    <property type="entry name" value="IPPc"/>
</dbReference>
<dbReference type="AlphaFoldDB" id="A0A9P7G9M9"/>
<dbReference type="InterPro" id="IPR046985">
    <property type="entry name" value="IP5"/>
</dbReference>
<feature type="compositionally biased region" description="Acidic residues" evidence="1">
    <location>
        <begin position="292"/>
        <end position="301"/>
    </location>
</feature>
<name>A0A9P7G9M9_9AGAR</name>
<dbReference type="SUPFAM" id="SSF56219">
    <property type="entry name" value="DNase I-like"/>
    <property type="match status" value="1"/>
</dbReference>
<evidence type="ECO:0000313" key="3">
    <source>
        <dbReference type="EMBL" id="KAG5643240.1"/>
    </source>
</evidence>
<sequence length="1075" mass="118454">MDQRIPIIFVLPRLLPILKILTASPTPAFLPSPLLRPVPIPPGSPHIGFPGLANNGSASTLISHESSGSVASLRHQFASPSSRKVDPVYPDADSTSSLSRPPVPPRPTRSDPNLLDPSASSNIARNVSPFSDEEDPVAQPQLPIRKQHGHSIRHHHHPSRHSSESSMTTSESDISTTSLPPPHRSSLPPPPPARRRPASPVVSEPPASLGPPPLPVRRSTFAQPEEVPQSPPPRLPIRPVYIPPHVGAPDSSNPSPTDRKPLGSARLPPPPTRTIALGDKLPPPRRPPSPTSDEESGEEEDSKIVDTMPDRSRSSRRPPILSFRDANIEPDIHVHSHSGAASVAGTTAVVAHNHHIKIYDLAVSDVPVFTVDTKYLGHKDVKVTSMEFRPSAKKADRGFVLWLGTKEGHLFELDARTGASVASKHSAHLHPITHIFRYGRTMVTLDDSGKGLIFSPDASGADISLQYTQPRVVRVAEKQEFVKILGGKLWTATRSDYQFSGPLKVPVIRVYDIFAPANTMKAVVPTEHVGAVRSATIIPSLPGFVYMSHEGGCISVWALETEDGFPRCLEVMRISTSDVMSVEGVNDRLWAGGRGGMISTFDVTQKPWVETNSWVAHPGLPVLTLAVDHYGIDKIGRLCVVSIGRDEQLRLWDGLLGLDWVGELGILFKSLRDSILMGFLSADDELLKQEHSFSRPHDLKVLLVSWNCDAARPDSMTGDPANVSFLTDVLRSVDSPDIVSFGFQEVIDLESRKMVAKNIFAGQKKKGEDGGLSEKVTGAYRRWFDRLIIAMRQAMPPDEPYTVIHTESLIGLFSCIFVKTSERGHVRDASITSIKRGMGGRYGNKGGIVSRFVIEDSSICLINCHLAAGQNALRARNADVAAILEEKSVFPETHFPFAYVGGGDGTMVLDHEIVFVNGDMNYRIDHRRDAIVAAIRSNDLSSLLPHDQLLREIKFNRACRFRGFSEGPLLFAPTYKYDRRTDDYDTSEKHRAPAWCDRVLWRARIPHRVTQLHYQRYEVNVSDHRPISAAFAVTVKSIKHDVRQQVKAAVQAGWVEEQTRLLGLAKQFYVRQALI</sequence>
<dbReference type="OrthoDB" id="2248459at2759"/>
<feature type="domain" description="Inositol polyphosphate-related phosphatase" evidence="2">
    <location>
        <begin position="697"/>
        <end position="1039"/>
    </location>
</feature>
<feature type="compositionally biased region" description="Pro residues" evidence="1">
    <location>
        <begin position="179"/>
        <end position="192"/>
    </location>
</feature>
<feature type="compositionally biased region" description="Low complexity" evidence="1">
    <location>
        <begin position="198"/>
        <end position="207"/>
    </location>
</feature>
<dbReference type="SMART" id="SM00128">
    <property type="entry name" value="IPPc"/>
    <property type="match status" value="1"/>
</dbReference>
<reference evidence="3" key="1">
    <citation type="submission" date="2020-07" db="EMBL/GenBank/DDBJ databases">
        <authorList>
            <person name="Nieuwenhuis M."/>
            <person name="Van De Peppel L.J.J."/>
        </authorList>
    </citation>
    <scope>NUCLEOTIDE SEQUENCE</scope>
    <source>
        <strain evidence="3">AP01</strain>
        <tissue evidence="3">Mycelium</tissue>
    </source>
</reference>
<protein>
    <recommendedName>
        <fullName evidence="2">Inositol polyphosphate-related phosphatase domain-containing protein</fullName>
    </recommendedName>
</protein>
<proteinExistence type="predicted"/>
<organism evidence="3 4">
    <name type="scientific">Asterophora parasitica</name>
    <dbReference type="NCBI Taxonomy" id="117018"/>
    <lineage>
        <taxon>Eukaryota</taxon>
        <taxon>Fungi</taxon>
        <taxon>Dikarya</taxon>
        <taxon>Basidiomycota</taxon>
        <taxon>Agaricomycotina</taxon>
        <taxon>Agaricomycetes</taxon>
        <taxon>Agaricomycetidae</taxon>
        <taxon>Agaricales</taxon>
        <taxon>Tricholomatineae</taxon>
        <taxon>Lyophyllaceae</taxon>
        <taxon>Asterophora</taxon>
    </lineage>
</organism>
<dbReference type="EMBL" id="JABCKV010000125">
    <property type="protein sequence ID" value="KAG5643240.1"/>
    <property type="molecule type" value="Genomic_DNA"/>
</dbReference>
<feature type="compositionally biased region" description="Basic residues" evidence="1">
    <location>
        <begin position="145"/>
        <end position="160"/>
    </location>
</feature>
<feature type="compositionally biased region" description="Polar residues" evidence="1">
    <location>
        <begin position="118"/>
        <end position="129"/>
    </location>
</feature>
<evidence type="ECO:0000313" key="4">
    <source>
        <dbReference type="Proteomes" id="UP000775547"/>
    </source>
</evidence>
<dbReference type="PANTHER" id="PTHR11200:SF240">
    <property type="entry name" value="INOSITOL POLYPHOSPHATE 5-PHOSPHATASE C9G1.10C-RELATED"/>
    <property type="match status" value="1"/>
</dbReference>
<feature type="compositionally biased region" description="Basic and acidic residues" evidence="1">
    <location>
        <begin position="302"/>
        <end position="313"/>
    </location>
</feature>
<accession>A0A9P7G9M9</accession>
<dbReference type="Gene3D" id="2.130.10.10">
    <property type="entry name" value="YVTN repeat-like/Quinoprotein amine dehydrogenase"/>
    <property type="match status" value="1"/>
</dbReference>
<evidence type="ECO:0000256" key="1">
    <source>
        <dbReference type="SAM" id="MobiDB-lite"/>
    </source>
</evidence>
<dbReference type="InterPro" id="IPR036322">
    <property type="entry name" value="WD40_repeat_dom_sf"/>
</dbReference>
<keyword evidence="4" id="KW-1185">Reference proteome</keyword>
<feature type="compositionally biased region" description="Low complexity" evidence="1">
    <location>
        <begin position="164"/>
        <end position="178"/>
    </location>
</feature>
<gene>
    <name evidence="3" type="ORF">DXG03_001289</name>
</gene>
<dbReference type="Pfam" id="PF22669">
    <property type="entry name" value="Exo_endo_phos2"/>
    <property type="match status" value="1"/>
</dbReference>
<dbReference type="InterPro" id="IPR015943">
    <property type="entry name" value="WD40/YVTN_repeat-like_dom_sf"/>
</dbReference>
<dbReference type="GO" id="GO:0004439">
    <property type="term" value="F:phosphatidylinositol-4,5-bisphosphate 5-phosphatase activity"/>
    <property type="evidence" value="ECO:0007669"/>
    <property type="project" value="TreeGrafter"/>
</dbReference>
<dbReference type="Proteomes" id="UP000775547">
    <property type="component" value="Unassembled WGS sequence"/>
</dbReference>
<evidence type="ECO:0000259" key="2">
    <source>
        <dbReference type="SMART" id="SM00128"/>
    </source>
</evidence>
<feature type="region of interest" description="Disordered" evidence="1">
    <location>
        <begin position="72"/>
        <end position="322"/>
    </location>
</feature>